<keyword evidence="1" id="KW-0472">Membrane</keyword>
<evidence type="ECO:0000256" key="1">
    <source>
        <dbReference type="SAM" id="Phobius"/>
    </source>
</evidence>
<proteinExistence type="predicted"/>
<organism evidence="3">
    <name type="scientific">groundwater metagenome</name>
    <dbReference type="NCBI Taxonomy" id="717931"/>
    <lineage>
        <taxon>unclassified sequences</taxon>
        <taxon>metagenomes</taxon>
        <taxon>ecological metagenomes</taxon>
    </lineage>
</organism>
<feature type="transmembrane region" description="Helical" evidence="1">
    <location>
        <begin position="6"/>
        <end position="22"/>
    </location>
</feature>
<feature type="transmembrane region" description="Helical" evidence="1">
    <location>
        <begin position="236"/>
        <end position="254"/>
    </location>
</feature>
<dbReference type="AlphaFoldDB" id="A0A098E841"/>
<feature type="transmembrane region" description="Helical" evidence="1">
    <location>
        <begin position="209"/>
        <end position="229"/>
    </location>
</feature>
<keyword evidence="1" id="KW-0812">Transmembrane</keyword>
<feature type="transmembrane region" description="Helical" evidence="1">
    <location>
        <begin position="95"/>
        <end position="116"/>
    </location>
</feature>
<feature type="transmembrane region" description="Helical" evidence="1">
    <location>
        <begin position="29"/>
        <end position="48"/>
    </location>
</feature>
<feature type="transmembrane region" description="Helical" evidence="1">
    <location>
        <begin position="260"/>
        <end position="277"/>
    </location>
</feature>
<dbReference type="Pfam" id="PF02517">
    <property type="entry name" value="Rce1-like"/>
    <property type="match status" value="1"/>
</dbReference>
<dbReference type="GO" id="GO:0080120">
    <property type="term" value="P:CAAX-box protein maturation"/>
    <property type="evidence" value="ECO:0007669"/>
    <property type="project" value="UniProtKB-ARBA"/>
</dbReference>
<feature type="transmembrane region" description="Helical" evidence="1">
    <location>
        <begin position="54"/>
        <end position="71"/>
    </location>
</feature>
<evidence type="ECO:0000313" key="3">
    <source>
        <dbReference type="EMBL" id="CEG12177.1"/>
    </source>
</evidence>
<gene>
    <name evidence="3" type="ORF">MSIBF_A2010008</name>
</gene>
<dbReference type="EMBL" id="CCXY01000115">
    <property type="protein sequence ID" value="CEG12177.1"/>
    <property type="molecule type" value="Genomic_DNA"/>
</dbReference>
<feature type="transmembrane region" description="Helical" evidence="1">
    <location>
        <begin position="136"/>
        <end position="155"/>
    </location>
</feature>
<accession>A0A098E841</accession>
<protein>
    <submittedName>
        <fullName evidence="3">Putative Abortive infection protein</fullName>
    </submittedName>
</protein>
<dbReference type="InterPro" id="IPR003675">
    <property type="entry name" value="Rce1/LyrA-like_dom"/>
</dbReference>
<feature type="transmembrane region" description="Helical" evidence="1">
    <location>
        <begin position="176"/>
        <end position="197"/>
    </location>
</feature>
<feature type="domain" description="CAAX prenyl protease 2/Lysostaphin resistance protein A-like" evidence="2">
    <location>
        <begin position="218"/>
        <end position="296"/>
    </location>
</feature>
<keyword evidence="1" id="KW-1133">Transmembrane helix</keyword>
<reference evidence="3" key="1">
    <citation type="submission" date="2014-09" db="EMBL/GenBank/DDBJ databases">
        <authorList>
            <person name="Probst J Alexander"/>
        </authorList>
    </citation>
    <scope>NUCLEOTIDE SEQUENCE</scope>
</reference>
<sequence>MDLFIYLIFLPFLILIIALNKVKAQFFRVFNYILTFICSLTLFLSGIFVLSASLFISVLLILAGLLILLLLHEKFRENLIKIGHLNIESENPRHYFALLLFLCILFAAVISFLWMTETGETIFKTEINARFNILDVVINEIFYLAIAIFGYGYLTRKNLTATLNDLGVKKPTSSDILFGFTVGIGLIFLIVVFTLIFQQFGFEEENIDWLKNLITVQNAFILGLSAGICEEILFRGALQQKFGIILTALLFAFLHIQYPALWMLFMIFVIGIILGYVRKITNTTTAIIVHSTYDVVQMLMLCFFAMG</sequence>
<dbReference type="GO" id="GO:0004175">
    <property type="term" value="F:endopeptidase activity"/>
    <property type="evidence" value="ECO:0007669"/>
    <property type="project" value="UniProtKB-ARBA"/>
</dbReference>
<name>A0A098E841_9ZZZZ</name>
<evidence type="ECO:0000259" key="2">
    <source>
        <dbReference type="Pfam" id="PF02517"/>
    </source>
</evidence>